<dbReference type="InterPro" id="IPR027417">
    <property type="entry name" value="P-loop_NTPase"/>
</dbReference>
<comment type="caution">
    <text evidence="2">The sequence shown here is derived from an EMBL/GenBank/DDBJ whole genome shotgun (WGS) entry which is preliminary data.</text>
</comment>
<evidence type="ECO:0000259" key="1">
    <source>
        <dbReference type="Pfam" id="PF01695"/>
    </source>
</evidence>
<feature type="domain" description="IstB-like ATP-binding" evidence="1">
    <location>
        <begin position="1"/>
        <end position="42"/>
    </location>
</feature>
<protein>
    <submittedName>
        <fullName evidence="2">Mobile element protein</fullName>
    </submittedName>
</protein>
<dbReference type="InterPro" id="IPR002611">
    <property type="entry name" value="IstB_ATP-bd"/>
</dbReference>
<dbReference type="Proteomes" id="UP000093080">
    <property type="component" value="Unassembled WGS sequence"/>
</dbReference>
<gene>
    <name evidence="2" type="ORF">DBT_2432</name>
</gene>
<keyword evidence="3" id="KW-1185">Reference proteome</keyword>
<accession>A0A1B9F2L8</accession>
<dbReference type="GO" id="GO:0005524">
    <property type="term" value="F:ATP binding"/>
    <property type="evidence" value="ECO:0007669"/>
    <property type="project" value="InterPro"/>
</dbReference>
<sequence>MDLFIIDEIGFKKVLQDAVDEFFEIVKRRHESGSIIITTNRSSNAVGTYRLKSASQSSEGCEAPVGLILDCYQ</sequence>
<proteinExistence type="predicted"/>
<dbReference type="STRING" id="1156395.DBT_2432"/>
<reference evidence="2 3" key="1">
    <citation type="submission" date="2016-06" db="EMBL/GenBank/DDBJ databases">
        <title>Respiratory ammonification of nitrate coupled to the oxidation of elemental sulfur in deep-sea autotrophic thermophilic bacteria.</title>
        <authorList>
            <person name="Slobodkina G.B."/>
            <person name="Mardanov A.V."/>
            <person name="Ravin N.V."/>
            <person name="Frolova A.A."/>
            <person name="Viryasiv M.B."/>
            <person name="Chernyh N.A."/>
            <person name="Bonch-Osmolovskaya E.A."/>
            <person name="Slobodkin A.I."/>
        </authorList>
    </citation>
    <scope>NUCLEOTIDE SEQUENCE [LARGE SCALE GENOMIC DNA]</scope>
    <source>
        <strain evidence="2 3">S69</strain>
    </source>
</reference>
<dbReference type="EMBL" id="MAGO01000018">
    <property type="protein sequence ID" value="OCC14176.1"/>
    <property type="molecule type" value="Genomic_DNA"/>
</dbReference>
<dbReference type="AlphaFoldDB" id="A0A1B9F2L8"/>
<name>A0A1B9F2L8_9BACT</name>
<evidence type="ECO:0000313" key="3">
    <source>
        <dbReference type="Proteomes" id="UP000093080"/>
    </source>
</evidence>
<dbReference type="Pfam" id="PF01695">
    <property type="entry name" value="IstB_IS21"/>
    <property type="match status" value="1"/>
</dbReference>
<dbReference type="Gene3D" id="3.40.50.300">
    <property type="entry name" value="P-loop containing nucleotide triphosphate hydrolases"/>
    <property type="match status" value="1"/>
</dbReference>
<evidence type="ECO:0000313" key="2">
    <source>
        <dbReference type="EMBL" id="OCC14176.1"/>
    </source>
</evidence>
<organism evidence="2 3">
    <name type="scientific">Dissulfuribacter thermophilus</name>
    <dbReference type="NCBI Taxonomy" id="1156395"/>
    <lineage>
        <taxon>Bacteria</taxon>
        <taxon>Pseudomonadati</taxon>
        <taxon>Thermodesulfobacteriota</taxon>
        <taxon>Dissulfuribacteria</taxon>
        <taxon>Dissulfuribacterales</taxon>
        <taxon>Dissulfuribacteraceae</taxon>
        <taxon>Dissulfuribacter</taxon>
    </lineage>
</organism>